<keyword evidence="2" id="KW-1185">Reference proteome</keyword>
<gene>
    <name evidence="1" type="ORF">GPA26_12180</name>
</gene>
<protein>
    <recommendedName>
        <fullName evidence="3">DUF2917 domain-containing protein</fullName>
    </recommendedName>
</protein>
<dbReference type="EMBL" id="WTVR01000021">
    <property type="protein sequence ID" value="NMF89232.1"/>
    <property type="molecule type" value="Genomic_DNA"/>
</dbReference>
<dbReference type="Proteomes" id="UP000652074">
    <property type="component" value="Unassembled WGS sequence"/>
</dbReference>
<sequence length="106" mass="11831">MNVVHINTHPARLRPGEMAIHREHGWVEILERAGTLLRIRWIDRSLVAPDALEPDEIDGEVLTVWEDWVGCDSLKPMPRPSICGESVAQTPLDLAARRPPRGAPAT</sequence>
<organism evidence="1 2">
    <name type="scientific">Aromatoleum petrolei</name>
    <dbReference type="NCBI Taxonomy" id="76116"/>
    <lineage>
        <taxon>Bacteria</taxon>
        <taxon>Pseudomonadati</taxon>
        <taxon>Pseudomonadota</taxon>
        <taxon>Betaproteobacteria</taxon>
        <taxon>Rhodocyclales</taxon>
        <taxon>Rhodocyclaceae</taxon>
        <taxon>Aromatoleum</taxon>
    </lineage>
</organism>
<proteinExistence type="predicted"/>
<accession>A0ABX1MVY1</accession>
<reference evidence="1 2" key="1">
    <citation type="submission" date="2019-12" db="EMBL/GenBank/DDBJ databases">
        <title>Comparative genomics gives insights into the taxonomy of the Azoarcus-Aromatoleum group and reveals separate origins of nif in the plant-associated Azoarcus and non-plant-associated Aromatoleum sub-groups.</title>
        <authorList>
            <person name="Lafos M."/>
            <person name="Maluk M."/>
            <person name="Batista M."/>
            <person name="Junghare M."/>
            <person name="Carmona M."/>
            <person name="Faoro H."/>
            <person name="Cruz L.M."/>
            <person name="Battistoni F."/>
            <person name="De Souza E."/>
            <person name="Pedrosa F."/>
            <person name="Chen W.-M."/>
            <person name="Poole P.S."/>
            <person name="Dixon R.A."/>
            <person name="James E.K."/>
        </authorList>
    </citation>
    <scope>NUCLEOTIDE SEQUENCE [LARGE SCALE GENOMIC DNA]</scope>
    <source>
        <strain evidence="1 2">ToN1</strain>
    </source>
</reference>
<comment type="caution">
    <text evidence="1">The sequence shown here is derived from an EMBL/GenBank/DDBJ whole genome shotgun (WGS) entry which is preliminary data.</text>
</comment>
<evidence type="ECO:0008006" key="3">
    <source>
        <dbReference type="Google" id="ProtNLM"/>
    </source>
</evidence>
<name>A0ABX1MVY1_9RHOO</name>
<evidence type="ECO:0000313" key="2">
    <source>
        <dbReference type="Proteomes" id="UP000652074"/>
    </source>
</evidence>
<dbReference type="RefSeq" id="WP_169206611.1">
    <property type="nucleotide sequence ID" value="NZ_CP059560.1"/>
</dbReference>
<evidence type="ECO:0000313" key="1">
    <source>
        <dbReference type="EMBL" id="NMF89232.1"/>
    </source>
</evidence>